<evidence type="ECO:0000256" key="8">
    <source>
        <dbReference type="ARBA" id="ARBA00032824"/>
    </source>
</evidence>
<dbReference type="Proteomes" id="UP000185161">
    <property type="component" value="Chromosome"/>
</dbReference>
<dbReference type="OrthoDB" id="5572803at2"/>
<dbReference type="AlphaFoldDB" id="A0A1L6J6E1"/>
<evidence type="ECO:0000313" key="16">
    <source>
        <dbReference type="EMBL" id="RSY81063.1"/>
    </source>
</evidence>
<evidence type="ECO:0000256" key="1">
    <source>
        <dbReference type="ARBA" id="ARBA00003330"/>
    </source>
</evidence>
<evidence type="ECO:0000256" key="5">
    <source>
        <dbReference type="ARBA" id="ARBA00023002"/>
    </source>
</evidence>
<evidence type="ECO:0000313" key="17">
    <source>
        <dbReference type="Proteomes" id="UP000185161"/>
    </source>
</evidence>
<evidence type="ECO:0000256" key="6">
    <source>
        <dbReference type="ARBA" id="ARBA00023157"/>
    </source>
</evidence>
<dbReference type="GO" id="GO:0005737">
    <property type="term" value="C:cytoplasm"/>
    <property type="evidence" value="ECO:0007669"/>
    <property type="project" value="TreeGrafter"/>
</dbReference>
<evidence type="ECO:0000313" key="19">
    <source>
        <dbReference type="Proteomes" id="UP000287746"/>
    </source>
</evidence>
<dbReference type="GO" id="GO:0045454">
    <property type="term" value="P:cell redox homeostasis"/>
    <property type="evidence" value="ECO:0007669"/>
    <property type="project" value="TreeGrafter"/>
</dbReference>
<evidence type="ECO:0000259" key="13">
    <source>
        <dbReference type="PROSITE" id="PS51352"/>
    </source>
</evidence>
<evidence type="ECO:0000256" key="10">
    <source>
        <dbReference type="ARBA" id="ARBA00042639"/>
    </source>
</evidence>
<comment type="catalytic activity">
    <reaction evidence="11">
        <text>a hydroperoxide + [thioredoxin]-dithiol = an alcohol + [thioredoxin]-disulfide + H2O</text>
        <dbReference type="Rhea" id="RHEA:62620"/>
        <dbReference type="Rhea" id="RHEA-COMP:10698"/>
        <dbReference type="Rhea" id="RHEA-COMP:10700"/>
        <dbReference type="ChEBI" id="CHEBI:15377"/>
        <dbReference type="ChEBI" id="CHEBI:29950"/>
        <dbReference type="ChEBI" id="CHEBI:30879"/>
        <dbReference type="ChEBI" id="CHEBI:35924"/>
        <dbReference type="ChEBI" id="CHEBI:50058"/>
        <dbReference type="EC" id="1.11.1.24"/>
    </reaction>
</comment>
<dbReference type="InterPro" id="IPR050924">
    <property type="entry name" value="Peroxiredoxin_BCP/PrxQ"/>
</dbReference>
<evidence type="ECO:0000256" key="2">
    <source>
        <dbReference type="ARBA" id="ARBA00013017"/>
    </source>
</evidence>
<name>A0A1L6J6E1_9SPHN</name>
<dbReference type="CDD" id="cd03017">
    <property type="entry name" value="PRX_BCP"/>
    <property type="match status" value="1"/>
</dbReference>
<evidence type="ECO:0000256" key="9">
    <source>
        <dbReference type="ARBA" id="ARBA00038489"/>
    </source>
</evidence>
<dbReference type="RefSeq" id="WP_066581260.1">
    <property type="nucleotide sequence ID" value="NZ_CP018820.1"/>
</dbReference>
<comment type="function">
    <text evidence="1">Thiol-specific peroxidase that catalyzes the reduction of hydrogen peroxide and organic hydroperoxides to water and alcohols, respectively. Plays a role in cell protection against oxidative stress by detoxifying peroxides and as sensor of hydrogen peroxide-mediated signaling events.</text>
</comment>
<evidence type="ECO:0000313" key="18">
    <source>
        <dbReference type="Proteomes" id="UP000286681"/>
    </source>
</evidence>
<organism evidence="14 17">
    <name type="scientific">Sphingomonas koreensis</name>
    <dbReference type="NCBI Taxonomy" id="93064"/>
    <lineage>
        <taxon>Bacteria</taxon>
        <taxon>Pseudomonadati</taxon>
        <taxon>Pseudomonadota</taxon>
        <taxon>Alphaproteobacteria</taxon>
        <taxon>Sphingomonadales</taxon>
        <taxon>Sphingomonadaceae</taxon>
        <taxon>Sphingomonas</taxon>
    </lineage>
</organism>
<keyword evidence="5" id="KW-0560">Oxidoreductase</keyword>
<keyword evidence="4" id="KW-0049">Antioxidant</keyword>
<dbReference type="Pfam" id="PF00578">
    <property type="entry name" value="AhpC-TSA"/>
    <property type="match status" value="1"/>
</dbReference>
<dbReference type="STRING" id="93064.BRX40_02925"/>
<dbReference type="Proteomes" id="UP000287746">
    <property type="component" value="Unassembled WGS sequence"/>
</dbReference>
<dbReference type="PROSITE" id="PS51352">
    <property type="entry name" value="THIOREDOXIN_2"/>
    <property type="match status" value="1"/>
</dbReference>
<evidence type="ECO:0000313" key="15">
    <source>
        <dbReference type="EMBL" id="RSV05593.1"/>
    </source>
</evidence>
<dbReference type="GO" id="GO:0034599">
    <property type="term" value="P:cellular response to oxidative stress"/>
    <property type="evidence" value="ECO:0007669"/>
    <property type="project" value="TreeGrafter"/>
</dbReference>
<dbReference type="KEGG" id="skr:BRX40_02925"/>
<dbReference type="Proteomes" id="UP000286681">
    <property type="component" value="Unassembled WGS sequence"/>
</dbReference>
<dbReference type="InterPro" id="IPR000866">
    <property type="entry name" value="AhpC/TSA"/>
</dbReference>
<dbReference type="PANTHER" id="PTHR42801:SF8">
    <property type="entry name" value="PEROXIREDOXIN RV1608C-RELATED"/>
    <property type="match status" value="1"/>
</dbReference>
<keyword evidence="12" id="KW-0732">Signal</keyword>
<dbReference type="EMBL" id="CP018820">
    <property type="protein sequence ID" value="APR51522.1"/>
    <property type="molecule type" value="Genomic_DNA"/>
</dbReference>
<dbReference type="Gene3D" id="3.40.30.10">
    <property type="entry name" value="Glutaredoxin"/>
    <property type="match status" value="1"/>
</dbReference>
<proteinExistence type="inferred from homology"/>
<keyword evidence="3" id="KW-0575">Peroxidase</keyword>
<dbReference type="InterPro" id="IPR036249">
    <property type="entry name" value="Thioredoxin-like_sf"/>
</dbReference>
<comment type="similarity">
    <text evidence="9">Belongs to the peroxiredoxin family. BCP/PrxQ subfamily.</text>
</comment>
<evidence type="ECO:0000256" key="7">
    <source>
        <dbReference type="ARBA" id="ARBA00023284"/>
    </source>
</evidence>
<sequence length="181" mass="19078">MMRTTILAALAVTASLPAAAQIAPGAVAPDFTTQGALAGKEFTLNLKKQLKKGPVVLYFYPMSFTPGCSAEAQAFAAATPEFKAAGATVIGMAADPIEKLKDFSTKDCASKFAVAQATPAIIDGYDVALKRNGTKTAMTSRTSFVITPDGKVIYAHSEMSPAPHIRNTLAAVKEWRAKRPK</sequence>
<evidence type="ECO:0000256" key="11">
    <source>
        <dbReference type="ARBA" id="ARBA00049091"/>
    </source>
</evidence>
<evidence type="ECO:0000256" key="3">
    <source>
        <dbReference type="ARBA" id="ARBA00022559"/>
    </source>
</evidence>
<dbReference type="GO" id="GO:0008379">
    <property type="term" value="F:thioredoxin peroxidase activity"/>
    <property type="evidence" value="ECO:0007669"/>
    <property type="project" value="TreeGrafter"/>
</dbReference>
<gene>
    <name evidence="14" type="ORF">BRX40_02925</name>
    <name evidence="15" type="ORF">CA257_06525</name>
    <name evidence="16" type="ORF">DAH66_15335</name>
</gene>
<dbReference type="PANTHER" id="PTHR42801">
    <property type="entry name" value="THIOREDOXIN-DEPENDENT PEROXIDE REDUCTASE"/>
    <property type="match status" value="1"/>
</dbReference>
<reference evidence="14" key="1">
    <citation type="submission" date="2016-12" db="EMBL/GenBank/DDBJ databases">
        <title>Whole genome sequencing of Sphingomonas koreensis.</title>
        <authorList>
            <person name="Conlan S."/>
            <person name="Thomas P.J."/>
            <person name="Mullikin J."/>
            <person name="Palmore T.N."/>
            <person name="Frank K.M."/>
            <person name="Segre J.A."/>
        </authorList>
    </citation>
    <scope>NUCLEOTIDE SEQUENCE</scope>
    <source>
        <strain evidence="14">ABOJV</strain>
    </source>
</reference>
<feature type="chain" id="PRO_5041797785" description="thioredoxin-dependent peroxiredoxin" evidence="12">
    <location>
        <begin position="21"/>
        <end position="181"/>
    </location>
</feature>
<reference evidence="17" key="2">
    <citation type="submission" date="2016-12" db="EMBL/GenBank/DDBJ databases">
        <title>Whole genome sequencing of Sphingomonas sp. ABOJV.</title>
        <authorList>
            <person name="Conlan S."/>
            <person name="Thomas P.J."/>
            <person name="Mullikin J."/>
            <person name="Palmore T.N."/>
            <person name="Frank K.M."/>
            <person name="Segre J.A."/>
        </authorList>
    </citation>
    <scope>NUCLEOTIDE SEQUENCE [LARGE SCALE GENOMIC DNA]</scope>
    <source>
        <strain evidence="17">ABOJV</strain>
    </source>
</reference>
<feature type="domain" description="Thioredoxin" evidence="13">
    <location>
        <begin position="22"/>
        <end position="177"/>
    </location>
</feature>
<keyword evidence="7" id="KW-0676">Redox-active center</keyword>
<dbReference type="SUPFAM" id="SSF52833">
    <property type="entry name" value="Thioredoxin-like"/>
    <property type="match status" value="1"/>
</dbReference>
<dbReference type="GeneID" id="44131502"/>
<dbReference type="EC" id="1.11.1.24" evidence="2"/>
<evidence type="ECO:0000313" key="14">
    <source>
        <dbReference type="EMBL" id="APR51522.1"/>
    </source>
</evidence>
<feature type="signal peptide" evidence="12">
    <location>
        <begin position="1"/>
        <end position="20"/>
    </location>
</feature>
<protein>
    <recommendedName>
        <fullName evidence="2">thioredoxin-dependent peroxiredoxin</fullName>
        <ecNumber evidence="2">1.11.1.24</ecNumber>
    </recommendedName>
    <alternativeName>
        <fullName evidence="8">Thioredoxin peroxidase</fullName>
    </alternativeName>
    <alternativeName>
        <fullName evidence="10">Thioredoxin-dependent peroxiredoxin Bcp</fullName>
    </alternativeName>
</protein>
<dbReference type="EMBL" id="QQWO01000004">
    <property type="protein sequence ID" value="RSV05593.1"/>
    <property type="molecule type" value="Genomic_DNA"/>
</dbReference>
<dbReference type="InterPro" id="IPR013766">
    <property type="entry name" value="Thioredoxin_domain"/>
</dbReference>
<keyword evidence="17" id="KW-1185">Reference proteome</keyword>
<evidence type="ECO:0000256" key="12">
    <source>
        <dbReference type="SAM" id="SignalP"/>
    </source>
</evidence>
<reference evidence="18 19" key="3">
    <citation type="submission" date="2018-07" db="EMBL/GenBank/DDBJ databases">
        <title>Genomic and Epidemiologic Investigation of an Indolent Hospital Outbreak.</title>
        <authorList>
            <person name="Johnson R.C."/>
            <person name="Deming C."/>
            <person name="Conlan S."/>
            <person name="Zellmer C.J."/>
            <person name="Michelin A.V."/>
            <person name="Lee-Lin S."/>
            <person name="Thomas P.J."/>
            <person name="Park M."/>
            <person name="Weingarten R.A."/>
            <person name="Less J."/>
            <person name="Dekker J.P."/>
            <person name="Frank K.M."/>
            <person name="Musser K.A."/>
            <person name="Mcquiston J.R."/>
            <person name="Henderson D.K."/>
            <person name="Lau A.F."/>
            <person name="Palmore T.N."/>
            <person name="Segre J.A."/>
        </authorList>
    </citation>
    <scope>NUCLEOTIDE SEQUENCE [LARGE SCALE GENOMIC DNA]</scope>
    <source>
        <strain evidence="16 19">SK-CDC1_0717</strain>
        <strain evidence="15 18">SK-NIH.Env10_0317</strain>
    </source>
</reference>
<evidence type="ECO:0000256" key="4">
    <source>
        <dbReference type="ARBA" id="ARBA00022862"/>
    </source>
</evidence>
<accession>A0A1L6J6E1</accession>
<dbReference type="EMBL" id="QQYZ01000015">
    <property type="protein sequence ID" value="RSY81063.1"/>
    <property type="molecule type" value="Genomic_DNA"/>
</dbReference>
<keyword evidence="6" id="KW-1015">Disulfide bond</keyword>